<evidence type="ECO:0000313" key="3">
    <source>
        <dbReference type="Proteomes" id="UP000075578"/>
    </source>
</evidence>
<evidence type="ECO:0000313" key="2">
    <source>
        <dbReference type="EMBL" id="KYC47132.1"/>
    </source>
</evidence>
<keyword evidence="1" id="KW-1133">Transmembrane helix</keyword>
<reference evidence="2 3" key="1">
    <citation type="journal article" date="2016" name="ISME J.">
        <title>Chasing the elusive Euryarchaeota class WSA2: genomes reveal a uniquely fastidious methyl-reducing methanogen.</title>
        <authorList>
            <person name="Nobu M.K."/>
            <person name="Narihiro T."/>
            <person name="Kuroda K."/>
            <person name="Mei R."/>
            <person name="Liu W.T."/>
        </authorList>
    </citation>
    <scope>NUCLEOTIDE SEQUENCE [LARGE SCALE GENOMIC DNA]</scope>
    <source>
        <strain evidence="2">U1lsi0528_Bin089</strain>
    </source>
</reference>
<dbReference type="Proteomes" id="UP000075578">
    <property type="component" value="Unassembled WGS sequence"/>
</dbReference>
<feature type="transmembrane region" description="Helical" evidence="1">
    <location>
        <begin position="15"/>
        <end position="36"/>
    </location>
</feature>
<gene>
    <name evidence="2" type="ORF">AMQ74_01713</name>
</gene>
<dbReference type="AlphaFoldDB" id="A0A150IQI6"/>
<keyword evidence="1" id="KW-0812">Transmembrane</keyword>
<proteinExistence type="predicted"/>
<comment type="caution">
    <text evidence="2">The sequence shown here is derived from an EMBL/GenBank/DDBJ whole genome shotgun (WGS) entry which is preliminary data.</text>
</comment>
<sequence>MQFQDDYFLGLSNTAWSAISSISTCCAVLVALYFPISEKVGRRKRVFLIIEREIRKNFRVLEKAKKNHLLPLLGDNVPIPVSIAFTIRQINLDYWEENKQAVSELSIKKYSEYVGINDELQQLSLFAQELLFDQKSAKHIEQIQQAFEKVYLDMKKYTKYW</sequence>
<evidence type="ECO:0000256" key="1">
    <source>
        <dbReference type="SAM" id="Phobius"/>
    </source>
</evidence>
<organism evidence="2 3">
    <name type="scientific">Candidatus Methanofastidiosum methylothiophilum</name>
    <dbReference type="NCBI Taxonomy" id="1705564"/>
    <lineage>
        <taxon>Archaea</taxon>
        <taxon>Methanobacteriati</taxon>
        <taxon>Methanobacteriota</taxon>
        <taxon>Stenosarchaea group</taxon>
        <taxon>Candidatus Methanofastidiosia</taxon>
        <taxon>Candidatus Methanofastidiosales</taxon>
        <taxon>Candidatus Methanofastidiosaceae</taxon>
        <taxon>Candidatus Methanofastidiosum</taxon>
    </lineage>
</organism>
<accession>A0A150IQI6</accession>
<name>A0A150IQI6_9EURY</name>
<keyword evidence="1" id="KW-0472">Membrane</keyword>
<protein>
    <submittedName>
        <fullName evidence="2">Uncharacterized protein</fullName>
    </submittedName>
</protein>
<dbReference type="EMBL" id="LNGD01000167">
    <property type="protein sequence ID" value="KYC47132.1"/>
    <property type="molecule type" value="Genomic_DNA"/>
</dbReference>